<dbReference type="InterPro" id="IPR000182">
    <property type="entry name" value="GNAT_dom"/>
</dbReference>
<keyword evidence="2" id="KW-0808">Transferase</keyword>
<evidence type="ECO:0000313" key="3">
    <source>
        <dbReference type="Proteomes" id="UP000288388"/>
    </source>
</evidence>
<name>A0A437UQB7_ENTAV</name>
<dbReference type="InterPro" id="IPR016181">
    <property type="entry name" value="Acyl_CoA_acyltransferase"/>
</dbReference>
<dbReference type="GO" id="GO:0016747">
    <property type="term" value="F:acyltransferase activity, transferring groups other than amino-acyl groups"/>
    <property type="evidence" value="ECO:0007669"/>
    <property type="project" value="InterPro"/>
</dbReference>
<evidence type="ECO:0000313" key="2">
    <source>
        <dbReference type="EMBL" id="RVU95809.1"/>
    </source>
</evidence>
<accession>A0A437UQB7</accession>
<proteinExistence type="predicted"/>
<dbReference type="Proteomes" id="UP000288388">
    <property type="component" value="Unassembled WGS sequence"/>
</dbReference>
<dbReference type="SUPFAM" id="SSF55729">
    <property type="entry name" value="Acyl-CoA N-acyltransferases (Nat)"/>
    <property type="match status" value="1"/>
</dbReference>
<dbReference type="Pfam" id="PF13302">
    <property type="entry name" value="Acetyltransf_3"/>
    <property type="match status" value="1"/>
</dbReference>
<dbReference type="PROSITE" id="PS51186">
    <property type="entry name" value="GNAT"/>
    <property type="match status" value="1"/>
</dbReference>
<dbReference type="RefSeq" id="WP_127979333.1">
    <property type="nucleotide sequence ID" value="NZ_JBPFKW010000093.1"/>
</dbReference>
<dbReference type="Gene3D" id="3.40.630.30">
    <property type="match status" value="1"/>
</dbReference>
<dbReference type="AlphaFoldDB" id="A0A437UQB7"/>
<dbReference type="PANTHER" id="PTHR43415:SF3">
    <property type="entry name" value="GNAT-FAMILY ACETYLTRANSFERASE"/>
    <property type="match status" value="1"/>
</dbReference>
<sequence length="190" mass="21473">MIKGNKTILKAATLADRQRVYEWCFQSETTKSHSGPPDYPEKKIATFQEFYEDYYAEYYFNGTQPEKGQGFIIINDKEAVGFISYSAFHLKPHSAELDIWMKDEANCGKGFGNDAILALSNHLNQQLAINLLILAPSNKNIRAIKSYEKSGFERTNKMMTDFLSKDYQSLYGAGDYGVSGTAILIKCFAK</sequence>
<comment type="caution">
    <text evidence="2">The sequence shown here is derived from an EMBL/GenBank/DDBJ whole genome shotgun (WGS) entry which is preliminary data.</text>
</comment>
<organism evidence="2 3">
    <name type="scientific">Enterococcus avium</name>
    <name type="common">Streptococcus avium</name>
    <dbReference type="NCBI Taxonomy" id="33945"/>
    <lineage>
        <taxon>Bacteria</taxon>
        <taxon>Bacillati</taxon>
        <taxon>Bacillota</taxon>
        <taxon>Bacilli</taxon>
        <taxon>Lactobacillales</taxon>
        <taxon>Enterococcaceae</taxon>
        <taxon>Enterococcus</taxon>
    </lineage>
</organism>
<reference evidence="2 3" key="1">
    <citation type="submission" date="2018-12" db="EMBL/GenBank/DDBJ databases">
        <title>A novel vanA-carrying plasmid in a clinical isolate of Enterococcus avium.</title>
        <authorList>
            <person name="Bernasconi O.J."/>
            <person name="Luzzaro F."/>
            <person name="Endimiani A."/>
        </authorList>
    </citation>
    <scope>NUCLEOTIDE SEQUENCE [LARGE SCALE GENOMIC DNA]</scope>
    <source>
        <strain evidence="2 3">LC0559/18</strain>
    </source>
</reference>
<gene>
    <name evidence="2" type="ORF">EK398_13690</name>
</gene>
<dbReference type="PANTHER" id="PTHR43415">
    <property type="entry name" value="SPERMIDINE N(1)-ACETYLTRANSFERASE"/>
    <property type="match status" value="1"/>
</dbReference>
<evidence type="ECO:0000259" key="1">
    <source>
        <dbReference type="PROSITE" id="PS51186"/>
    </source>
</evidence>
<dbReference type="EMBL" id="RYZS01000001">
    <property type="protein sequence ID" value="RVU95809.1"/>
    <property type="molecule type" value="Genomic_DNA"/>
</dbReference>
<feature type="domain" description="N-acetyltransferase" evidence="1">
    <location>
        <begin position="7"/>
        <end position="190"/>
    </location>
</feature>
<protein>
    <submittedName>
        <fullName evidence="2">N-acetyltransferase</fullName>
    </submittedName>
</protein>